<evidence type="ECO:0000313" key="3">
    <source>
        <dbReference type="Proteomes" id="UP001054837"/>
    </source>
</evidence>
<name>A0AAV4PDL3_9ARAC</name>
<keyword evidence="3" id="KW-1185">Reference proteome</keyword>
<protein>
    <submittedName>
        <fullName evidence="2">Uncharacterized protein</fullName>
    </submittedName>
</protein>
<reference evidence="2 3" key="1">
    <citation type="submission" date="2021-06" db="EMBL/GenBank/DDBJ databases">
        <title>Caerostris darwini draft genome.</title>
        <authorList>
            <person name="Kono N."/>
            <person name="Arakawa K."/>
        </authorList>
    </citation>
    <scope>NUCLEOTIDE SEQUENCE [LARGE SCALE GENOMIC DNA]</scope>
</reference>
<sequence length="205" mass="23393">MTSVATSIKTTSTVQTPVPEQKFTSDRSLELKVSPRRKSLDAELYGLGKTLRHLQPPGGPETGVFDAFRLPFDVHTKPRKVNEYTRSHVFSPPKPSPPRPITPLNRTTHYKLFEMPPPPLKARRYKMTHSTVFDLTELPKRKIRPFIKKNPITGEDCLSRDPEIRVKSLMKRNPITFEGVTERIVPSRCKQPPGGRSTVVLEYHE</sequence>
<gene>
    <name evidence="2" type="primary">AVEN_191886_1</name>
    <name evidence="2" type="ORF">CDAR_227171</name>
</gene>
<organism evidence="2 3">
    <name type="scientific">Caerostris darwini</name>
    <dbReference type="NCBI Taxonomy" id="1538125"/>
    <lineage>
        <taxon>Eukaryota</taxon>
        <taxon>Metazoa</taxon>
        <taxon>Ecdysozoa</taxon>
        <taxon>Arthropoda</taxon>
        <taxon>Chelicerata</taxon>
        <taxon>Arachnida</taxon>
        <taxon>Araneae</taxon>
        <taxon>Araneomorphae</taxon>
        <taxon>Entelegynae</taxon>
        <taxon>Araneoidea</taxon>
        <taxon>Araneidae</taxon>
        <taxon>Caerostris</taxon>
    </lineage>
</organism>
<feature type="region of interest" description="Disordered" evidence="1">
    <location>
        <begin position="1"/>
        <end position="29"/>
    </location>
</feature>
<proteinExistence type="predicted"/>
<feature type="compositionally biased region" description="Polar residues" evidence="1">
    <location>
        <begin position="1"/>
        <end position="18"/>
    </location>
</feature>
<evidence type="ECO:0000313" key="2">
    <source>
        <dbReference type="EMBL" id="GIX94070.1"/>
    </source>
</evidence>
<accession>A0AAV4PDL3</accession>
<dbReference type="Proteomes" id="UP001054837">
    <property type="component" value="Unassembled WGS sequence"/>
</dbReference>
<comment type="caution">
    <text evidence="2">The sequence shown here is derived from an EMBL/GenBank/DDBJ whole genome shotgun (WGS) entry which is preliminary data.</text>
</comment>
<dbReference type="EMBL" id="BPLQ01002575">
    <property type="protein sequence ID" value="GIX94070.1"/>
    <property type="molecule type" value="Genomic_DNA"/>
</dbReference>
<dbReference type="AlphaFoldDB" id="A0AAV4PDL3"/>
<evidence type="ECO:0000256" key="1">
    <source>
        <dbReference type="SAM" id="MobiDB-lite"/>
    </source>
</evidence>